<comment type="caution">
    <text evidence="2">The sequence shown here is derived from an EMBL/GenBank/DDBJ whole genome shotgun (WGS) entry which is preliminary data.</text>
</comment>
<evidence type="ECO:0000313" key="3">
    <source>
        <dbReference type="Proteomes" id="UP000192596"/>
    </source>
</evidence>
<gene>
    <name evidence="2" type="ORF">B0A48_18317</name>
</gene>
<organism evidence="2 3">
    <name type="scientific">Cryoendolithus antarcticus</name>
    <dbReference type="NCBI Taxonomy" id="1507870"/>
    <lineage>
        <taxon>Eukaryota</taxon>
        <taxon>Fungi</taxon>
        <taxon>Dikarya</taxon>
        <taxon>Ascomycota</taxon>
        <taxon>Pezizomycotina</taxon>
        <taxon>Dothideomycetes</taxon>
        <taxon>Dothideomycetidae</taxon>
        <taxon>Cladosporiales</taxon>
        <taxon>Cladosporiaceae</taxon>
        <taxon>Cryoendolithus</taxon>
    </lineage>
</organism>
<feature type="region of interest" description="Disordered" evidence="1">
    <location>
        <begin position="202"/>
        <end position="229"/>
    </location>
</feature>
<accession>A0A1V8S971</accession>
<keyword evidence="3" id="KW-1185">Reference proteome</keyword>
<reference evidence="3" key="1">
    <citation type="submission" date="2017-03" db="EMBL/GenBank/DDBJ databases">
        <title>Genomes of endolithic fungi from Antarctica.</title>
        <authorList>
            <person name="Coleine C."/>
            <person name="Masonjones S."/>
            <person name="Stajich J.E."/>
        </authorList>
    </citation>
    <scope>NUCLEOTIDE SEQUENCE [LARGE SCALE GENOMIC DNA]</scope>
    <source>
        <strain evidence="3">CCFEE 5527</strain>
    </source>
</reference>
<name>A0A1V8S971_9PEZI</name>
<protein>
    <submittedName>
        <fullName evidence="2">Uncharacterized protein</fullName>
    </submittedName>
</protein>
<dbReference type="Proteomes" id="UP000192596">
    <property type="component" value="Unassembled WGS sequence"/>
</dbReference>
<dbReference type="AlphaFoldDB" id="A0A1V8S971"/>
<sequence length="391" mass="40806">MTVTTAQYSLSSYPGATVLSSYGITTALAASTATLIFTGTPQTLTYTPPATTAVVTYTTNGAVVTTTLAASTVTATSVQAASYYTVTISIQAMTMTTSLAASTSTIHYYAHCHVDPTAEYRDHGLSRDGDRDRYSRVVGCGHEHDYGHSDNYSSTVHSGPDCYCDCHGDSYYNDDQQQSLARTLTVTSLQTITATATLTQSCSSTAQPPPYNNPTTTTTTNPSAPGYTPPSGYNSPQCAFPAGQFQVRVYGTNIYLSSFSGGSTPTGQSGEVLTTTSNLTAAIGFTYTSSGQVSVTAASGAILLSDQDTAAPGAEPIYFDTNDSISNDNYSPVAWCLSQPNNVVTIQNSVTTDAHVIQVCTDSSGAPVVYLETQQAADASGCTTVGLQMVT</sequence>
<feature type="compositionally biased region" description="Low complexity" evidence="1">
    <location>
        <begin position="213"/>
        <end position="222"/>
    </location>
</feature>
<dbReference type="EMBL" id="NAJO01000093">
    <property type="protein sequence ID" value="OQN95470.1"/>
    <property type="molecule type" value="Genomic_DNA"/>
</dbReference>
<proteinExistence type="predicted"/>
<evidence type="ECO:0000256" key="1">
    <source>
        <dbReference type="SAM" id="MobiDB-lite"/>
    </source>
</evidence>
<dbReference type="InParanoid" id="A0A1V8S971"/>
<evidence type="ECO:0000313" key="2">
    <source>
        <dbReference type="EMBL" id="OQN95470.1"/>
    </source>
</evidence>